<proteinExistence type="predicted"/>
<dbReference type="InterPro" id="IPR009537">
    <property type="entry name" value="DUF1156"/>
</dbReference>
<dbReference type="EMBL" id="CP001826">
    <property type="protein sequence ID" value="ACZ43046.1"/>
    <property type="molecule type" value="Genomic_DNA"/>
</dbReference>
<evidence type="ECO:0000259" key="1">
    <source>
        <dbReference type="Pfam" id="PF06634"/>
    </source>
</evidence>
<protein>
    <recommendedName>
        <fullName evidence="1">DUF1156 domain-containing protein</fullName>
    </recommendedName>
</protein>
<dbReference type="Pfam" id="PF06634">
    <property type="entry name" value="DUF1156"/>
    <property type="match status" value="1"/>
</dbReference>
<name>D1CH25_THET1</name>
<feature type="domain" description="DUF1156" evidence="1">
    <location>
        <begin position="13"/>
        <end position="83"/>
    </location>
</feature>
<dbReference type="REBASE" id="23002">
    <property type="entry name" value="M.Tte798ORF2145P"/>
</dbReference>
<dbReference type="AlphaFoldDB" id="D1CH25"/>
<organism evidence="2 3">
    <name type="scientific">Thermobaculum terrenum (strain ATCC BAA-798 / CCMEE 7001 / YNP1)</name>
    <dbReference type="NCBI Taxonomy" id="525904"/>
    <lineage>
        <taxon>Bacteria</taxon>
        <taxon>Bacillati</taxon>
        <taxon>Chloroflexota</taxon>
        <taxon>Chloroflexia</taxon>
        <taxon>Candidatus Thermobaculales</taxon>
        <taxon>Candidatus Thermobaculaceae</taxon>
        <taxon>Thermobaculum</taxon>
    </lineage>
</organism>
<dbReference type="InterPro" id="IPR029063">
    <property type="entry name" value="SAM-dependent_MTases_sf"/>
</dbReference>
<dbReference type="OrthoDB" id="9800801at2"/>
<dbReference type="Gene3D" id="3.40.50.150">
    <property type="entry name" value="Vaccinia Virus protein VP39"/>
    <property type="match status" value="1"/>
</dbReference>
<dbReference type="RefSeq" id="WP_012876077.1">
    <property type="nucleotide sequence ID" value="NC_013526.1"/>
</dbReference>
<dbReference type="eggNOG" id="COG1743">
    <property type="taxonomic scope" value="Bacteria"/>
</dbReference>
<dbReference type="Proteomes" id="UP000000323">
    <property type="component" value="Chromosome 2"/>
</dbReference>
<evidence type="ECO:0000313" key="3">
    <source>
        <dbReference type="Proteomes" id="UP000000323"/>
    </source>
</evidence>
<dbReference type="SUPFAM" id="SSF53335">
    <property type="entry name" value="S-adenosyl-L-methionine-dependent methyltransferases"/>
    <property type="match status" value="1"/>
</dbReference>
<keyword evidence="3" id="KW-1185">Reference proteome</keyword>
<evidence type="ECO:0000313" key="2">
    <source>
        <dbReference type="EMBL" id="ACZ43046.1"/>
    </source>
</evidence>
<sequence>MQEDRPRKLIEVALPLDVINKESSREKSIRHGHPSTMHYWWARRPLATCRAVLFASLVDDPSAHPEMYPTVEEQERAREELFALIGELVKWENSNNERVLARARQKIKESTGGAKLVVVDPFCGGGSIPLEAQRLGLGAQGSDINPVAVLITKALIELPGRFAGLAPVNPDARRGGMSVGWRGVRGMAEDVRYYGRWMRDEAERRIGHLYPRVELPREHGGGEGRVIAWLWARTVRCPNPACGAQMPLVRSFVLSAKKGKEVWVEPEVLSDRLSAGCRDGVIRYHVRSGRGTPPEGTVINRQGARCIVCGSPVSFDYIRDEGKAGRMGQELMAIVAEGRRGRVYLPPTTEHIEAAMKSQPQWKPDTELPRQALGFRVQLYGMTKHSDLFTSRQLVALTTFSDLVREARERVWEDALAAGMENDRRGLEEGGRGARAYAEAIATYLAFAVDKAADYWSSLCSWHSSREIVRNTFSRQAIPMVWDYAECGIFSNSTGNWMACVEWVCKALEHLPASEPGRALQLDATESINGVPLPIVSTDPPYYDNIGYADLSDFFYIWLRRSVGDIYPSLFRTVLVPKEGELVATPYRFGGDKDKAREFFEDGMRKTFENIREKAHPDYPVTIYYAYKQSESDGAEDGVLLRASRGWEAMLTAAIDAGLQITGTWPMRTELSNRPVALNTNALASSVVLVCRGRASDAPEATRREFLGALRRELPGRLRELQRGNIAPVDLAQAAIGPGMAVFSRYSQVLEADGSRMSVREALRIINGVLDEVLNEQEWEYDGDTRWAVAWYEAYGYEERAYGEAEVLARAKNTSVEGMEEAGIVRALRGKVRLLRRDELAKGWEAGRDRRLTVWEGVQRMIERLEEKGEEGAGRLLRELESAGVSGDVIRDLAYRLYTLCERKGWTEEALAYNSLVVSWPQIVARAGSGTQQSSLL</sequence>
<dbReference type="HOGENOM" id="CLU_007795_2_0_0"/>
<reference evidence="3" key="1">
    <citation type="journal article" date="2010" name="Stand. Genomic Sci.">
        <title>Complete genome sequence of 'Thermobaculum terrenum' type strain (YNP1).</title>
        <authorList>
            <person name="Kiss H."/>
            <person name="Cleland D."/>
            <person name="Lapidus A."/>
            <person name="Lucas S."/>
            <person name="Glavina Del Rio T."/>
            <person name="Nolan M."/>
            <person name="Tice H."/>
            <person name="Han C."/>
            <person name="Goodwin L."/>
            <person name="Pitluck S."/>
            <person name="Liolios K."/>
            <person name="Ivanova N."/>
            <person name="Mavromatis K."/>
            <person name="Ovchinnikova G."/>
            <person name="Pati A."/>
            <person name="Chen A."/>
            <person name="Palaniappan K."/>
            <person name="Land M."/>
            <person name="Hauser L."/>
            <person name="Chang Y."/>
            <person name="Jeffries C."/>
            <person name="Lu M."/>
            <person name="Brettin T."/>
            <person name="Detter J."/>
            <person name="Goker M."/>
            <person name="Tindall B."/>
            <person name="Beck B."/>
            <person name="McDermott T."/>
            <person name="Woyke T."/>
            <person name="Bristow J."/>
            <person name="Eisen J."/>
            <person name="Markowitz V."/>
            <person name="Hugenholtz P."/>
            <person name="Kyrpides N."/>
            <person name="Klenk H."/>
            <person name="Cheng J."/>
        </authorList>
    </citation>
    <scope>NUCLEOTIDE SEQUENCE [LARGE SCALE GENOMIC DNA]</scope>
    <source>
        <strain evidence="3">ATCC BAA-798 / YNP1</strain>
    </source>
</reference>
<accession>D1CH25</accession>
<dbReference type="STRING" id="525904.Tter_2145"/>
<dbReference type="KEGG" id="ttr:Tter_2145"/>
<gene>
    <name evidence="2" type="ordered locus">Tter_2145</name>
</gene>